<comment type="catalytic activity">
    <reaction evidence="1">
        <text>adenosylcob(III)inamide + ATP = adenosylcob(III)inamide phosphate + ADP + H(+)</text>
        <dbReference type="Rhea" id="RHEA:15769"/>
        <dbReference type="ChEBI" id="CHEBI:2480"/>
        <dbReference type="ChEBI" id="CHEBI:15378"/>
        <dbReference type="ChEBI" id="CHEBI:30616"/>
        <dbReference type="ChEBI" id="CHEBI:58502"/>
        <dbReference type="ChEBI" id="CHEBI:456216"/>
        <dbReference type="EC" id="2.7.1.156"/>
    </reaction>
</comment>
<dbReference type="Pfam" id="PF02283">
    <property type="entry name" value="CobU"/>
    <property type="match status" value="1"/>
</dbReference>
<evidence type="ECO:0000313" key="19">
    <source>
        <dbReference type="Proteomes" id="UP001183176"/>
    </source>
</evidence>
<dbReference type="RefSeq" id="WP_311422547.1">
    <property type="nucleotide sequence ID" value="NZ_JAVREH010000007.1"/>
</dbReference>
<keyword evidence="12" id="KW-0547">Nucleotide-binding</keyword>
<comment type="similarity">
    <text evidence="7">Belongs to the CobU/CobP family.</text>
</comment>
<dbReference type="InterPro" id="IPR003203">
    <property type="entry name" value="CobU/CobP"/>
</dbReference>
<protein>
    <recommendedName>
        <fullName evidence="16">Adenosylcobinamide kinase</fullName>
        <ecNumber evidence="8">2.7.1.156</ecNumber>
        <ecNumber evidence="9">2.7.7.62</ecNumber>
    </recommendedName>
    <alternativeName>
        <fullName evidence="17">Adenosylcobinamide-phosphate guanylyltransferase</fullName>
    </alternativeName>
</protein>
<accession>A0ABU2J8T4</accession>
<evidence type="ECO:0000256" key="14">
    <source>
        <dbReference type="ARBA" id="ARBA00022840"/>
    </source>
</evidence>
<evidence type="ECO:0000256" key="6">
    <source>
        <dbReference type="ARBA" id="ARBA00005159"/>
    </source>
</evidence>
<comment type="caution">
    <text evidence="18">The sequence shown here is derived from an EMBL/GenBank/DDBJ whole genome shotgun (WGS) entry which is preliminary data.</text>
</comment>
<evidence type="ECO:0000256" key="4">
    <source>
        <dbReference type="ARBA" id="ARBA00003889"/>
    </source>
</evidence>
<evidence type="ECO:0000256" key="11">
    <source>
        <dbReference type="ARBA" id="ARBA00022679"/>
    </source>
</evidence>
<gene>
    <name evidence="18" type="primary">cobU</name>
    <name evidence="18" type="ORF">RM423_08280</name>
</gene>
<dbReference type="GO" id="GO:0043752">
    <property type="term" value="F:adenosylcobinamide kinase activity"/>
    <property type="evidence" value="ECO:0007669"/>
    <property type="project" value="UniProtKB-EC"/>
</dbReference>
<dbReference type="NCBIfam" id="NF004469">
    <property type="entry name" value="PRK05800.1"/>
    <property type="match status" value="1"/>
</dbReference>
<dbReference type="PANTHER" id="PTHR34848:SF1">
    <property type="entry name" value="BIFUNCTIONAL ADENOSYLCOBALAMIN BIOSYNTHESIS PROTEIN COBU"/>
    <property type="match status" value="1"/>
</dbReference>
<comment type="catalytic activity">
    <reaction evidence="3">
        <text>adenosylcob(III)inamide + GTP = adenosylcob(III)inamide phosphate + GDP + H(+)</text>
        <dbReference type="Rhea" id="RHEA:15765"/>
        <dbReference type="ChEBI" id="CHEBI:2480"/>
        <dbReference type="ChEBI" id="CHEBI:15378"/>
        <dbReference type="ChEBI" id="CHEBI:37565"/>
        <dbReference type="ChEBI" id="CHEBI:58189"/>
        <dbReference type="ChEBI" id="CHEBI:58502"/>
        <dbReference type="EC" id="2.7.1.156"/>
    </reaction>
</comment>
<dbReference type="SUPFAM" id="SSF52540">
    <property type="entry name" value="P-loop containing nucleoside triphosphate hydrolases"/>
    <property type="match status" value="1"/>
</dbReference>
<reference evidence="19" key="1">
    <citation type="submission" date="2023-07" db="EMBL/GenBank/DDBJ databases">
        <title>30 novel species of actinomycetes from the DSMZ collection.</title>
        <authorList>
            <person name="Nouioui I."/>
        </authorList>
    </citation>
    <scope>NUCLEOTIDE SEQUENCE [LARGE SCALE GENOMIC DNA]</scope>
    <source>
        <strain evidence="19">DSM 44399</strain>
    </source>
</reference>
<evidence type="ECO:0000256" key="15">
    <source>
        <dbReference type="ARBA" id="ARBA00023134"/>
    </source>
</evidence>
<dbReference type="Gene3D" id="3.40.50.300">
    <property type="entry name" value="P-loop containing nucleotide triphosphate hydrolases"/>
    <property type="match status" value="1"/>
</dbReference>
<evidence type="ECO:0000256" key="9">
    <source>
        <dbReference type="ARBA" id="ARBA00012523"/>
    </source>
</evidence>
<keyword evidence="13 18" id="KW-0418">Kinase</keyword>
<evidence type="ECO:0000256" key="12">
    <source>
        <dbReference type="ARBA" id="ARBA00022741"/>
    </source>
</evidence>
<dbReference type="Proteomes" id="UP001183176">
    <property type="component" value="Unassembled WGS sequence"/>
</dbReference>
<dbReference type="PIRSF" id="PIRSF006135">
    <property type="entry name" value="CobU"/>
    <property type="match status" value="1"/>
</dbReference>
<comment type="function">
    <text evidence="4">Catalyzes ATP-dependent phosphorylation of adenosylcobinamide and addition of GMP to adenosylcobinamide phosphate.</text>
</comment>
<dbReference type="GO" id="GO:0008820">
    <property type="term" value="F:cobinamide phosphate guanylyltransferase activity"/>
    <property type="evidence" value="ECO:0007669"/>
    <property type="project" value="UniProtKB-EC"/>
</dbReference>
<comment type="catalytic activity">
    <reaction evidence="2">
        <text>adenosylcob(III)inamide phosphate + GTP + H(+) = adenosylcob(III)inamide-GDP + diphosphate</text>
        <dbReference type="Rhea" id="RHEA:22712"/>
        <dbReference type="ChEBI" id="CHEBI:15378"/>
        <dbReference type="ChEBI" id="CHEBI:33019"/>
        <dbReference type="ChEBI" id="CHEBI:37565"/>
        <dbReference type="ChEBI" id="CHEBI:58502"/>
        <dbReference type="ChEBI" id="CHEBI:60487"/>
        <dbReference type="EC" id="2.7.7.62"/>
    </reaction>
</comment>
<evidence type="ECO:0000256" key="5">
    <source>
        <dbReference type="ARBA" id="ARBA00004692"/>
    </source>
</evidence>
<keyword evidence="15" id="KW-0342">GTP-binding</keyword>
<organism evidence="18 19">
    <name type="scientific">Jatrophihabitans lederbergiae</name>
    <dbReference type="NCBI Taxonomy" id="3075547"/>
    <lineage>
        <taxon>Bacteria</taxon>
        <taxon>Bacillati</taxon>
        <taxon>Actinomycetota</taxon>
        <taxon>Actinomycetes</taxon>
        <taxon>Jatrophihabitantales</taxon>
        <taxon>Jatrophihabitantaceae</taxon>
        <taxon>Jatrophihabitans</taxon>
    </lineage>
</organism>
<name>A0ABU2J8T4_9ACTN</name>
<proteinExistence type="inferred from homology"/>
<keyword evidence="18" id="KW-0548">Nucleotidyltransferase</keyword>
<keyword evidence="19" id="KW-1185">Reference proteome</keyword>
<keyword evidence="11 18" id="KW-0808">Transferase</keyword>
<sequence>MTARRRTLVLGGARSGKSSWAERQFDECAEVRYVATAAERDDADWAERIALHRARRPAHWRTVQTLDLAGVLESVRAPVLIEDLGNWLSRTIDDTGGWDGHLAGLRQRADELVRAWQCCSGTVVLVSNEVGSGVHPATRAGRVFSDELGRLNTALAADADEVVLVVAGLPLWLRPPPARPADSEDSEDCGESR</sequence>
<evidence type="ECO:0000256" key="13">
    <source>
        <dbReference type="ARBA" id="ARBA00022777"/>
    </source>
</evidence>
<comment type="pathway">
    <text evidence="6">Cofactor biosynthesis; adenosylcobalamin biosynthesis; adenosylcobalamin from cob(II)yrinate a,c-diamide: step 5/7.</text>
</comment>
<evidence type="ECO:0000256" key="10">
    <source>
        <dbReference type="ARBA" id="ARBA00022573"/>
    </source>
</evidence>
<dbReference type="EC" id="2.7.7.62" evidence="9"/>
<dbReference type="EC" id="2.7.1.156" evidence="8"/>
<evidence type="ECO:0000256" key="17">
    <source>
        <dbReference type="ARBA" id="ARBA00030571"/>
    </source>
</evidence>
<evidence type="ECO:0000256" key="3">
    <source>
        <dbReference type="ARBA" id="ARBA00001522"/>
    </source>
</evidence>
<keyword evidence="10" id="KW-0169">Cobalamin biosynthesis</keyword>
<evidence type="ECO:0000313" key="18">
    <source>
        <dbReference type="EMBL" id="MDT0261391.1"/>
    </source>
</evidence>
<evidence type="ECO:0000256" key="16">
    <source>
        <dbReference type="ARBA" id="ARBA00029570"/>
    </source>
</evidence>
<dbReference type="EMBL" id="JAVREH010000007">
    <property type="protein sequence ID" value="MDT0261391.1"/>
    <property type="molecule type" value="Genomic_DNA"/>
</dbReference>
<evidence type="ECO:0000256" key="1">
    <source>
        <dbReference type="ARBA" id="ARBA00000312"/>
    </source>
</evidence>
<comment type="pathway">
    <text evidence="5">Cofactor biosynthesis; adenosylcobalamin biosynthesis; adenosylcobalamin from cob(II)yrinate a,c-diamide: step 6/7.</text>
</comment>
<dbReference type="PANTHER" id="PTHR34848">
    <property type="match status" value="1"/>
</dbReference>
<dbReference type="CDD" id="cd00544">
    <property type="entry name" value="CobU"/>
    <property type="match status" value="1"/>
</dbReference>
<dbReference type="InterPro" id="IPR027417">
    <property type="entry name" value="P-loop_NTPase"/>
</dbReference>
<keyword evidence="14" id="KW-0067">ATP-binding</keyword>
<evidence type="ECO:0000256" key="7">
    <source>
        <dbReference type="ARBA" id="ARBA00007490"/>
    </source>
</evidence>
<evidence type="ECO:0000256" key="8">
    <source>
        <dbReference type="ARBA" id="ARBA00012016"/>
    </source>
</evidence>
<evidence type="ECO:0000256" key="2">
    <source>
        <dbReference type="ARBA" id="ARBA00000711"/>
    </source>
</evidence>